<dbReference type="Gene3D" id="1.20.58.670">
    <property type="entry name" value="Dsl1p vesicle tethering complex, Tip20p subunit, domain D"/>
    <property type="match status" value="1"/>
</dbReference>
<dbReference type="AlphaFoldDB" id="A0A2K9YCY5"/>
<dbReference type="GO" id="GO:0006890">
    <property type="term" value="P:retrograde vesicle-mediated transport, Golgi to endoplasmic reticulum"/>
    <property type="evidence" value="ECO:0007669"/>
    <property type="project" value="InterPro"/>
</dbReference>
<dbReference type="GO" id="GO:0060628">
    <property type="term" value="P:regulation of ER to Golgi vesicle-mediated transport"/>
    <property type="evidence" value="ECO:0007669"/>
    <property type="project" value="TreeGrafter"/>
</dbReference>
<dbReference type="Gene3D" id="1.20.58.1420">
    <property type="entry name" value="Dsl1p vesicle tethering complex, Tip20p subunit, domain B"/>
    <property type="match status" value="1"/>
</dbReference>
<dbReference type="InterPro" id="IPR007528">
    <property type="entry name" value="RINT1_Tip20"/>
</dbReference>
<dbReference type="InterPro" id="IPR042044">
    <property type="entry name" value="EXOC6PINT-1/Sec15/Tip20_C_dom2"/>
</dbReference>
<protein>
    <submittedName>
        <fullName evidence="2">Putative RINT-1 family protein</fullName>
    </submittedName>
</protein>
<dbReference type="InterPro" id="IPR042042">
    <property type="entry name" value="Tip20p_domB"/>
</dbReference>
<dbReference type="GO" id="GO:0006888">
    <property type="term" value="P:endoplasmic reticulum to Golgi vesicle-mediated transport"/>
    <property type="evidence" value="ECO:0007669"/>
    <property type="project" value="InterPro"/>
</dbReference>
<accession>A0A2K9YCY5</accession>
<reference evidence="2" key="1">
    <citation type="submission" date="2017-12" db="EMBL/GenBank/DDBJ databases">
        <title>Genome Sequencing Reveals a Rich Biosynthetic Potential.</title>
        <authorList>
            <person name="Bertrand R.L."/>
            <person name="Abdel-Hameed M.E."/>
            <person name="Sorensen J.L."/>
        </authorList>
    </citation>
    <scope>NUCLEOTIDE SEQUENCE</scope>
</reference>
<sequence length="811" mass="93149">MTDVTYRSVAAQVVDEERDIRVEDYLTDKLQNSTDLANIDTLLEDVKAQQILLQKQLQDAKATLNESTNALQTHSQELRERARNHKSQQADIDRRLFIVTQSETSDGAVQTFDSSMENLRKLDVAQGYIELLTEVENLSSEARRNFRKSPKAALQPYLRLQNLVNALKEAQPAAEDAAPHLIDHVDQTARTLWKQMKETFASDFEATLKKMGWPRADISMDESLEQEWNEGIKKLLELQEPELKARDNQDTKKNSIEEQLVLLPLEVMVRPLELRFKYHFEGDRQTNRLDKPEYFFSHIIGLVNDYEEFFTIYLQPLLRDHFKRSNLALTSIYIDSTSALITALLPMLRRKIFALLPRISNQPQLLSHLMHEVMNFDVNMRDEWDYDGGNAIEGWKGLTWEVLVKKGWFGRWLEVEKNFALSRYQNIIDAPENDEIDYDSVDPGATKPTYAAIRVNDLLESITDRYRTLTSLDEKIEFLINIQITIFNLLHSRLHDSLQAYLSHAALIARTVHGISREAQAELRSFGGLERLCHVYGSAEYLERKMSDWSDDIFFLELWDELQDRALADSGRILVGSMSLQYIEERTSGALGHPEESGTLFDVTAGNYQRLRTRAEGSIQDMLSRSIRELLRPYGSVNLWSSLSSSVPSNSLALSAELDATVQQLNEYLSFLAKVLSQAPLRRIVRHIALVIQTYLWDSVLMRNTFSASGIAQFQRDVDAVWVTINRWVGEGQGEMSMRKLKEALILMQLPVEIEDGKNDDKDVGPTLQEVDRKVFEDQVGAREVLDELGFEVLELRDVRNVLQRMVELGD</sequence>
<dbReference type="EMBL" id="MG777469">
    <property type="protein sequence ID" value="AUW30704.1"/>
    <property type="molecule type" value="Genomic_DNA"/>
</dbReference>
<dbReference type="PROSITE" id="PS51386">
    <property type="entry name" value="RINT1_TIP20"/>
    <property type="match status" value="1"/>
</dbReference>
<feature type="region of interest" description="Disordered" evidence="1">
    <location>
        <begin position="70"/>
        <end position="89"/>
    </location>
</feature>
<dbReference type="Pfam" id="PF04437">
    <property type="entry name" value="RINT1_TIP1"/>
    <property type="match status" value="1"/>
</dbReference>
<dbReference type="PANTHER" id="PTHR13520:SF0">
    <property type="entry name" value="RAD50-INTERACTING PROTEIN 1"/>
    <property type="match status" value="1"/>
</dbReference>
<dbReference type="GO" id="GO:0070939">
    <property type="term" value="C:Dsl1/NZR complex"/>
    <property type="evidence" value="ECO:0007669"/>
    <property type="project" value="InterPro"/>
</dbReference>
<evidence type="ECO:0000256" key="1">
    <source>
        <dbReference type="SAM" id="MobiDB-lite"/>
    </source>
</evidence>
<organism evidence="2">
    <name type="scientific">Cladonia uncialis subsp. uncialis</name>
    <dbReference type="NCBI Taxonomy" id="180999"/>
    <lineage>
        <taxon>Eukaryota</taxon>
        <taxon>Fungi</taxon>
        <taxon>Dikarya</taxon>
        <taxon>Ascomycota</taxon>
        <taxon>Pezizomycotina</taxon>
        <taxon>Lecanoromycetes</taxon>
        <taxon>OSLEUM clade</taxon>
        <taxon>Lecanoromycetidae</taxon>
        <taxon>Lecanorales</taxon>
        <taxon>Lecanorineae</taxon>
        <taxon>Cladoniaceae</taxon>
        <taxon>Cladonia</taxon>
    </lineage>
</organism>
<dbReference type="PANTHER" id="PTHR13520">
    <property type="entry name" value="RAD50-INTERACTING PROTEIN 1 RINT-1"/>
    <property type="match status" value="1"/>
</dbReference>
<proteinExistence type="predicted"/>
<name>A0A2K9YCY5_CLAUC</name>
<evidence type="ECO:0000313" key="2">
    <source>
        <dbReference type="EMBL" id="AUW30704.1"/>
    </source>
</evidence>